<evidence type="ECO:0000313" key="1">
    <source>
        <dbReference type="EnsemblPlants" id="ORUFI03G20430.1"/>
    </source>
</evidence>
<reference evidence="1" key="2">
    <citation type="submission" date="2015-06" db="UniProtKB">
        <authorList>
            <consortium name="EnsemblPlants"/>
        </authorList>
    </citation>
    <scope>IDENTIFICATION</scope>
</reference>
<dbReference type="Gramene" id="ORUFI03G20430.1">
    <property type="protein sequence ID" value="ORUFI03G20430.1"/>
    <property type="gene ID" value="ORUFI03G20430"/>
</dbReference>
<dbReference type="AlphaFoldDB" id="A0A0E0NVY4"/>
<protein>
    <submittedName>
        <fullName evidence="1">Uncharacterized protein</fullName>
    </submittedName>
</protein>
<accession>A0A0E0NVY4</accession>
<dbReference type="EnsemblPlants" id="ORUFI03G20430.1">
    <property type="protein sequence ID" value="ORUFI03G20430.1"/>
    <property type="gene ID" value="ORUFI03G20430"/>
</dbReference>
<name>A0A0E0NVY4_ORYRU</name>
<organism evidence="1 2">
    <name type="scientific">Oryza rufipogon</name>
    <name type="common">Brownbeard rice</name>
    <name type="synonym">Asian wild rice</name>
    <dbReference type="NCBI Taxonomy" id="4529"/>
    <lineage>
        <taxon>Eukaryota</taxon>
        <taxon>Viridiplantae</taxon>
        <taxon>Streptophyta</taxon>
        <taxon>Embryophyta</taxon>
        <taxon>Tracheophyta</taxon>
        <taxon>Spermatophyta</taxon>
        <taxon>Magnoliopsida</taxon>
        <taxon>Liliopsida</taxon>
        <taxon>Poales</taxon>
        <taxon>Poaceae</taxon>
        <taxon>BOP clade</taxon>
        <taxon>Oryzoideae</taxon>
        <taxon>Oryzeae</taxon>
        <taxon>Oryzinae</taxon>
        <taxon>Oryza</taxon>
    </lineage>
</organism>
<keyword evidence="2" id="KW-1185">Reference proteome</keyword>
<proteinExistence type="predicted"/>
<evidence type="ECO:0000313" key="2">
    <source>
        <dbReference type="Proteomes" id="UP000008022"/>
    </source>
</evidence>
<reference evidence="2" key="1">
    <citation type="submission" date="2013-06" db="EMBL/GenBank/DDBJ databases">
        <authorList>
            <person name="Zhao Q."/>
        </authorList>
    </citation>
    <scope>NUCLEOTIDE SEQUENCE</scope>
    <source>
        <strain evidence="2">cv. W1943</strain>
    </source>
</reference>
<dbReference type="HOGENOM" id="CLU_178070_0_0_1"/>
<sequence>MRALFGTAEQQPMRLAFVATDALEGHEGGAASDAGGDHHHLSIRFPLHLERCGVDAEQQAMRAVEEVKMAAAPWIQSPQSSREEEVKMVVALWIQPPRSLHKEE</sequence>
<dbReference type="Proteomes" id="UP000008022">
    <property type="component" value="Unassembled WGS sequence"/>
</dbReference>